<accession>A0AAE5X838</accession>
<organism evidence="1 3">
    <name type="scientific">Bradyrhizobium guangzhouense</name>
    <dbReference type="NCBI Taxonomy" id="1325095"/>
    <lineage>
        <taxon>Bacteria</taxon>
        <taxon>Pseudomonadati</taxon>
        <taxon>Pseudomonadota</taxon>
        <taxon>Alphaproteobacteria</taxon>
        <taxon>Hyphomicrobiales</taxon>
        <taxon>Nitrobacteraceae</taxon>
        <taxon>Bradyrhizobium</taxon>
    </lineage>
</organism>
<dbReference type="InterPro" id="IPR011660">
    <property type="entry name" value="VapB-like"/>
</dbReference>
<gene>
    <name evidence="2" type="ORF">EAS56_25595</name>
    <name evidence="1" type="ORF">XH91_27445</name>
</gene>
<dbReference type="EMBL" id="RDQZ01000024">
    <property type="protein sequence ID" value="RXH09692.1"/>
    <property type="molecule type" value="Genomic_DNA"/>
</dbReference>
<dbReference type="Proteomes" id="UP000290401">
    <property type="component" value="Unassembled WGS sequence"/>
</dbReference>
<dbReference type="AlphaFoldDB" id="A0AAE5X838"/>
<reference evidence="2 4" key="2">
    <citation type="submission" date="2018-10" db="EMBL/GenBank/DDBJ databases">
        <title>Bradyrhizobium sp. nov., effective nodules isolated from peanut in China.</title>
        <authorList>
            <person name="Li Y."/>
        </authorList>
    </citation>
    <scope>NUCLEOTIDE SEQUENCE [LARGE SCALE GENOMIC DNA]</scope>
    <source>
        <strain evidence="2 4">CCBAU 53426</strain>
    </source>
</reference>
<dbReference type="Pfam" id="PF07704">
    <property type="entry name" value="PSK_trans_fac"/>
    <property type="match status" value="1"/>
</dbReference>
<name>A0AAE5X838_9BRAD</name>
<keyword evidence="4" id="KW-1185">Reference proteome</keyword>
<evidence type="ECO:0000313" key="2">
    <source>
        <dbReference type="EMBL" id="RXH09692.1"/>
    </source>
</evidence>
<dbReference type="EMBL" id="CP030053">
    <property type="protein sequence ID" value="QAU50391.1"/>
    <property type="molecule type" value="Genomic_DNA"/>
</dbReference>
<protein>
    <submittedName>
        <fullName evidence="1">Transcription factor</fullName>
    </submittedName>
</protein>
<dbReference type="Proteomes" id="UP000288972">
    <property type="component" value="Chromosome"/>
</dbReference>
<evidence type="ECO:0000313" key="4">
    <source>
        <dbReference type="Proteomes" id="UP000290401"/>
    </source>
</evidence>
<sequence length="84" mass="9478">MSLNIKNPEAHELATELAQRTGESLTAAVTNALRERLERVRRKQGARLSDRLLKIGGDCAKHLKEPYRSADHGDLLYDERGLPR</sequence>
<dbReference type="KEGG" id="bgz:XH91_27445"/>
<proteinExistence type="predicted"/>
<dbReference type="RefSeq" id="WP_128953480.1">
    <property type="nucleotide sequence ID" value="NZ_CP030053.1"/>
</dbReference>
<evidence type="ECO:0000313" key="1">
    <source>
        <dbReference type="EMBL" id="QAU50391.1"/>
    </source>
</evidence>
<evidence type="ECO:0000313" key="3">
    <source>
        <dbReference type="Proteomes" id="UP000288972"/>
    </source>
</evidence>
<reference evidence="1 3" key="1">
    <citation type="submission" date="2018-06" db="EMBL/GenBank/DDBJ databases">
        <title>Comparative genomics of rhizobia nodulating Arachis hypogaea in China.</title>
        <authorList>
            <person name="Li Y."/>
        </authorList>
    </citation>
    <scope>NUCLEOTIDE SEQUENCE [LARGE SCALE GENOMIC DNA]</scope>
    <source>
        <strain evidence="1 3">CCBAU 51670</strain>
    </source>
</reference>